<feature type="compositionally biased region" description="Polar residues" evidence="1">
    <location>
        <begin position="565"/>
        <end position="577"/>
    </location>
</feature>
<feature type="compositionally biased region" description="Polar residues" evidence="1">
    <location>
        <begin position="954"/>
        <end position="965"/>
    </location>
</feature>
<feature type="compositionally biased region" description="Pro residues" evidence="1">
    <location>
        <begin position="135"/>
        <end position="151"/>
    </location>
</feature>
<feature type="compositionally biased region" description="Polar residues" evidence="1">
    <location>
        <begin position="268"/>
        <end position="281"/>
    </location>
</feature>
<evidence type="ECO:0000313" key="3">
    <source>
        <dbReference type="Proteomes" id="UP001142393"/>
    </source>
</evidence>
<feature type="compositionally biased region" description="Polar residues" evidence="1">
    <location>
        <begin position="979"/>
        <end position="988"/>
    </location>
</feature>
<feature type="region of interest" description="Disordered" evidence="1">
    <location>
        <begin position="665"/>
        <end position="699"/>
    </location>
</feature>
<dbReference type="AlphaFoldDB" id="A0A9W8P1I8"/>
<feature type="region of interest" description="Disordered" evidence="1">
    <location>
        <begin position="243"/>
        <end position="281"/>
    </location>
</feature>
<feature type="region of interest" description="Disordered" evidence="1">
    <location>
        <begin position="886"/>
        <end position="1050"/>
    </location>
</feature>
<evidence type="ECO:0000313" key="2">
    <source>
        <dbReference type="EMBL" id="KAJ3745118.1"/>
    </source>
</evidence>
<feature type="region of interest" description="Disordered" evidence="1">
    <location>
        <begin position="315"/>
        <end position="361"/>
    </location>
</feature>
<feature type="region of interest" description="Disordered" evidence="1">
    <location>
        <begin position="559"/>
        <end position="605"/>
    </location>
</feature>
<feature type="compositionally biased region" description="Polar residues" evidence="1">
    <location>
        <begin position="928"/>
        <end position="940"/>
    </location>
</feature>
<feature type="region of interest" description="Disordered" evidence="1">
    <location>
        <begin position="740"/>
        <end position="824"/>
    </location>
</feature>
<proteinExistence type="predicted"/>
<reference evidence="2 3" key="1">
    <citation type="journal article" date="2023" name="Proc. Natl. Acad. Sci. U.S.A.">
        <title>A global phylogenomic analysis of the shiitake genus Lentinula.</title>
        <authorList>
            <person name="Sierra-Patev S."/>
            <person name="Min B."/>
            <person name="Naranjo-Ortiz M."/>
            <person name="Looney B."/>
            <person name="Konkel Z."/>
            <person name="Slot J.C."/>
            <person name="Sakamoto Y."/>
            <person name="Steenwyk J.L."/>
            <person name="Rokas A."/>
            <person name="Carro J."/>
            <person name="Camarero S."/>
            <person name="Ferreira P."/>
            <person name="Molpeceres G."/>
            <person name="Ruiz-Duenas F.J."/>
            <person name="Serrano A."/>
            <person name="Henrissat B."/>
            <person name="Drula E."/>
            <person name="Hughes K.W."/>
            <person name="Mata J.L."/>
            <person name="Ishikawa N.K."/>
            <person name="Vargas-Isla R."/>
            <person name="Ushijima S."/>
            <person name="Smith C.A."/>
            <person name="Donoghue J."/>
            <person name="Ahrendt S."/>
            <person name="Andreopoulos W."/>
            <person name="He G."/>
            <person name="LaButti K."/>
            <person name="Lipzen A."/>
            <person name="Ng V."/>
            <person name="Riley R."/>
            <person name="Sandor L."/>
            <person name="Barry K."/>
            <person name="Martinez A.T."/>
            <person name="Xiao Y."/>
            <person name="Gibbons J.G."/>
            <person name="Terashima K."/>
            <person name="Grigoriev I.V."/>
            <person name="Hibbett D."/>
        </authorList>
    </citation>
    <scope>NUCLEOTIDE SEQUENCE [LARGE SCALE GENOMIC DNA]</scope>
    <source>
        <strain evidence="2 3">TFB7810</strain>
    </source>
</reference>
<dbReference type="EMBL" id="JANVFU010000006">
    <property type="protein sequence ID" value="KAJ3745118.1"/>
    <property type="molecule type" value="Genomic_DNA"/>
</dbReference>
<protein>
    <submittedName>
        <fullName evidence="2">Uncharacterized protein</fullName>
    </submittedName>
</protein>
<comment type="caution">
    <text evidence="2">The sequence shown here is derived from an EMBL/GenBank/DDBJ whole genome shotgun (WGS) entry which is preliminary data.</text>
</comment>
<feature type="region of interest" description="Disordered" evidence="1">
    <location>
        <begin position="20"/>
        <end position="162"/>
    </location>
</feature>
<feature type="region of interest" description="Disordered" evidence="1">
    <location>
        <begin position="175"/>
        <end position="201"/>
    </location>
</feature>
<gene>
    <name evidence="2" type="ORF">DFH05DRAFT_1120818</name>
</gene>
<keyword evidence="3" id="KW-1185">Reference proteome</keyword>
<feature type="region of interest" description="Disordered" evidence="1">
    <location>
        <begin position="290"/>
        <end position="309"/>
    </location>
</feature>
<feature type="region of interest" description="Disordered" evidence="1">
    <location>
        <begin position="1087"/>
        <end position="1136"/>
    </location>
</feature>
<sequence>MTSLRAQVPAVNLKERIAALQQKNADQSQRPTSPPPTTAGSSSSVPQSNVAALREKIAKFEKKGGVPVPRGSFGLGAPPSDSGQSKTSRELYGNRIPAPVKPQTTGGSSIRPQYTGGSLMQQFTGPANSRSPSPLEGPPRSFSPPSPPLEPLKPVNTGRRGTEFSKALELARKVAADTQQVYDPRLREDSTSPIPSSPPPIIANRRFSMLMDDPPAIVVSPQLDLTTEIEVASSDPVTFVEAEAPSSDIEESMDPMISHGNRYEESLSLDSISPIKPTSATTLANESLQEALSNDAEEQTKDESVPHNIITVFAELEKDESSEELTPQNDIHEDPEASTAPLVPDTEPITPIEMRGNTSEQTEITLNVTAADSPLIAVLDDLPVDSSTSTSAIETQIFPLDVSSTTLPQGPADVGMLHDDVSNYEPYPLSAISTPSARAQNELPPSPAHLSAGSNTDVVHSDTMETKFLPPLSIPSPAAAVRDSFLSHSIDDPSPRSSYTDSPSHLTLAHKISPITSRGVPVFLPGIRSPTNVKVEAITPNVSSFEVERSNVLSDTIFPKGMERGTTTTSRTLNKPTPINLEAKSTPDSEHQRPKTAVPSAWSDTISPPGVEFGTVVVGDPSRRPVPIMAHPRSFSSSYTEADFNPAFEGKKTSHTFTAVVHDKTRDKPAVHSATLPRANYSTPQRRGGRPPTLENPMSPGLGDLISLVEQSAILEQKLMNGEYPDEAAGVRMIHEGALSAPARPSMGSAERQAKEAEDQEKHKELLRRRPSTKSMKGRGSSDSRRKPSFSLRNPLARSKSANRKEDEADLGIGSAPAPPSREVAIPNRSKSMFLTSSQPSFSNIPPVPNIPPVANINTFTDDIPPTPPPKSPSTKYLSSFRRFASTRSQGASQRHSVSMSSEISSEDSVAVLTPPDNSPGFTGTGPLLQTRSRTQSGNRPGSVINMPWPSMSPKKSQGSVSRATSFAGKMFRGRKKSNASTMSSLDSDPSHNMIPELPNVLPPSPSLHELLAPETSFDSLHPPSTPPHNGGRPSLSTRTSWISTTSNDSSVRSPLLDKDFFDSFPSVPQTIPTPNTRSVIVGHSKEHSHGVAFPRQSSDGYASSNYATEPSLLGRAASTRSTSTLGPHNNQMDLL</sequence>
<dbReference type="Proteomes" id="UP001142393">
    <property type="component" value="Unassembled WGS sequence"/>
</dbReference>
<feature type="compositionally biased region" description="Basic and acidic residues" evidence="1">
    <location>
        <begin position="53"/>
        <end position="64"/>
    </location>
</feature>
<feature type="compositionally biased region" description="Basic and acidic residues" evidence="1">
    <location>
        <begin position="752"/>
        <end position="764"/>
    </location>
</feature>
<evidence type="ECO:0000256" key="1">
    <source>
        <dbReference type="SAM" id="MobiDB-lite"/>
    </source>
</evidence>
<feature type="compositionally biased region" description="Polar residues" evidence="1">
    <location>
        <begin position="886"/>
        <end position="896"/>
    </location>
</feature>
<feature type="compositionally biased region" description="Polar residues" evidence="1">
    <location>
        <begin position="102"/>
        <end position="132"/>
    </location>
</feature>
<feature type="compositionally biased region" description="Polar residues" evidence="1">
    <location>
        <begin position="1119"/>
        <end position="1136"/>
    </location>
</feature>
<accession>A0A9W8P1I8</accession>
<feature type="compositionally biased region" description="Polar residues" evidence="1">
    <location>
        <begin position="21"/>
        <end position="30"/>
    </location>
</feature>
<feature type="region of interest" description="Disordered" evidence="1">
    <location>
        <begin position="437"/>
        <end position="456"/>
    </location>
</feature>
<feature type="compositionally biased region" description="Low complexity" evidence="1">
    <location>
        <begin position="897"/>
        <end position="910"/>
    </location>
</feature>
<organism evidence="2 3">
    <name type="scientific">Lentinula detonsa</name>
    <dbReference type="NCBI Taxonomy" id="2804962"/>
    <lineage>
        <taxon>Eukaryota</taxon>
        <taxon>Fungi</taxon>
        <taxon>Dikarya</taxon>
        <taxon>Basidiomycota</taxon>
        <taxon>Agaricomycotina</taxon>
        <taxon>Agaricomycetes</taxon>
        <taxon>Agaricomycetidae</taxon>
        <taxon>Agaricales</taxon>
        <taxon>Marasmiineae</taxon>
        <taxon>Omphalotaceae</taxon>
        <taxon>Lentinula</taxon>
    </lineage>
</organism>
<feature type="compositionally biased region" description="Polar residues" evidence="1">
    <location>
        <begin position="1096"/>
        <end position="1109"/>
    </location>
</feature>
<name>A0A9W8P1I8_9AGAR</name>
<feature type="compositionally biased region" description="Polar residues" evidence="1">
    <location>
        <begin position="1035"/>
        <end position="1050"/>
    </location>
</feature>